<feature type="transmembrane region" description="Helical" evidence="1">
    <location>
        <begin position="78"/>
        <end position="100"/>
    </location>
</feature>
<keyword evidence="1" id="KW-0472">Membrane</keyword>
<keyword evidence="1" id="KW-0812">Transmembrane</keyword>
<sequence length="121" mass="13667">MNNQEKQEEKENKKVLGLDVSQWGYVSTITNGLSVAVQLYTLFTTFSAQSFSMDFIWLMILLNFVYFLVAILDGNTGFALATLFFVLYNFCVVGVHHCGFGGSKINSWFHSQITKVCKPMS</sequence>
<reference evidence="2" key="1">
    <citation type="journal article" date="2020" name="Nature">
        <title>Giant virus diversity and host interactions through global metagenomics.</title>
        <authorList>
            <person name="Schulz F."/>
            <person name="Roux S."/>
            <person name="Paez-Espino D."/>
            <person name="Jungbluth S."/>
            <person name="Walsh D.A."/>
            <person name="Denef V.J."/>
            <person name="McMahon K.D."/>
            <person name="Konstantinidis K.T."/>
            <person name="Eloe-Fadrosh E.A."/>
            <person name="Kyrpides N.C."/>
            <person name="Woyke T."/>
        </authorList>
    </citation>
    <scope>NUCLEOTIDE SEQUENCE</scope>
    <source>
        <strain evidence="2">GVMAG-M-3300025860-25</strain>
    </source>
</reference>
<name>A0A6C0J9V9_9ZZZZ</name>
<evidence type="ECO:0000313" key="2">
    <source>
        <dbReference type="EMBL" id="QHU01327.1"/>
    </source>
</evidence>
<dbReference type="AlphaFoldDB" id="A0A6C0J9V9"/>
<accession>A0A6C0J9V9</accession>
<proteinExistence type="predicted"/>
<protein>
    <submittedName>
        <fullName evidence="2">Uncharacterized protein</fullName>
    </submittedName>
</protein>
<feature type="transmembrane region" description="Helical" evidence="1">
    <location>
        <begin position="23"/>
        <end position="43"/>
    </location>
</feature>
<organism evidence="2">
    <name type="scientific">viral metagenome</name>
    <dbReference type="NCBI Taxonomy" id="1070528"/>
    <lineage>
        <taxon>unclassified sequences</taxon>
        <taxon>metagenomes</taxon>
        <taxon>organismal metagenomes</taxon>
    </lineage>
</organism>
<evidence type="ECO:0000256" key="1">
    <source>
        <dbReference type="SAM" id="Phobius"/>
    </source>
</evidence>
<keyword evidence="1" id="KW-1133">Transmembrane helix</keyword>
<feature type="transmembrane region" description="Helical" evidence="1">
    <location>
        <begin position="55"/>
        <end position="72"/>
    </location>
</feature>
<dbReference type="EMBL" id="MN740338">
    <property type="protein sequence ID" value="QHU01327.1"/>
    <property type="molecule type" value="Genomic_DNA"/>
</dbReference>